<organism evidence="2 3">
    <name type="scientific">Desulforamulus hydrothermalis Lam5 = DSM 18033</name>
    <dbReference type="NCBI Taxonomy" id="1121428"/>
    <lineage>
        <taxon>Bacteria</taxon>
        <taxon>Bacillati</taxon>
        <taxon>Bacillota</taxon>
        <taxon>Clostridia</taxon>
        <taxon>Eubacteriales</taxon>
        <taxon>Peptococcaceae</taxon>
        <taxon>Desulforamulus</taxon>
    </lineage>
</organism>
<keyword evidence="1" id="KW-0812">Transmembrane</keyword>
<keyword evidence="1" id="KW-1133">Transmembrane helix</keyword>
<keyword evidence="1" id="KW-0472">Membrane</keyword>
<sequence>MLTIKNKLTIILMSIALIPTVISVVIISLYLQKAVQKDFIDNTTEQIQQVNNAINLFFQGIEENCQFLSSNDFLPTI</sequence>
<dbReference type="EMBL" id="CAOS01000008">
    <property type="protein sequence ID" value="CCO07927.1"/>
    <property type="molecule type" value="Genomic_DNA"/>
</dbReference>
<dbReference type="Proteomes" id="UP000009315">
    <property type="component" value="Unassembled WGS sequence"/>
</dbReference>
<protein>
    <recommendedName>
        <fullName evidence="4">Methyl-accepting chemotaxis protein</fullName>
    </recommendedName>
</protein>
<dbReference type="STRING" id="1121428.DESHY_160051"/>
<evidence type="ECO:0000313" key="3">
    <source>
        <dbReference type="Proteomes" id="UP000009315"/>
    </source>
</evidence>
<feature type="transmembrane region" description="Helical" evidence="1">
    <location>
        <begin position="12"/>
        <end position="31"/>
    </location>
</feature>
<keyword evidence="3" id="KW-1185">Reference proteome</keyword>
<proteinExistence type="predicted"/>
<dbReference type="RefSeq" id="WP_008411049.1">
    <property type="nucleotide sequence ID" value="NZ_CAOS01000008.1"/>
</dbReference>
<evidence type="ECO:0008006" key="4">
    <source>
        <dbReference type="Google" id="ProtNLM"/>
    </source>
</evidence>
<comment type="caution">
    <text evidence="2">The sequence shown here is derived from an EMBL/GenBank/DDBJ whole genome shotgun (WGS) entry which is preliminary data.</text>
</comment>
<evidence type="ECO:0000313" key="2">
    <source>
        <dbReference type="EMBL" id="CCO07927.1"/>
    </source>
</evidence>
<gene>
    <name evidence="2" type="ORF">DESHY_160051</name>
</gene>
<name>K8DYH8_9FIRM</name>
<reference evidence="2 3" key="1">
    <citation type="journal article" date="2013" name="Genome Announc.">
        <title>Genome Sequence of the Sulfate-Reducing Bacterium Desulfotomaculum hydrothermale Lam5(T).</title>
        <authorList>
            <person name="Amin O."/>
            <person name="Fardeau M.L."/>
            <person name="Valette O."/>
            <person name="Hirschler-Rea A."/>
            <person name="Barbe V."/>
            <person name="Medigue C."/>
            <person name="Vacherie B."/>
            <person name="Ollivier B."/>
            <person name="Bertin P.N."/>
            <person name="Dolla A."/>
        </authorList>
    </citation>
    <scope>NUCLEOTIDE SEQUENCE [LARGE SCALE GENOMIC DNA]</scope>
    <source>
        <strain evidence="3">Lam5 / DSM 18033</strain>
    </source>
</reference>
<accession>K8DYH8</accession>
<dbReference type="OrthoDB" id="9760371at2"/>
<dbReference type="AlphaFoldDB" id="K8DYH8"/>
<evidence type="ECO:0000256" key="1">
    <source>
        <dbReference type="SAM" id="Phobius"/>
    </source>
</evidence>